<protein>
    <recommendedName>
        <fullName evidence="4">ATPase assembly factor ATP10, mitochondria</fullName>
    </recommendedName>
</protein>
<dbReference type="EMBL" id="JAAVMX010000002">
    <property type="protein sequence ID" value="KAF4512382.1"/>
    <property type="molecule type" value="Genomic_DNA"/>
</dbReference>
<dbReference type="Proteomes" id="UP000557566">
    <property type="component" value="Unassembled WGS sequence"/>
</dbReference>
<comment type="caution">
    <text evidence="2">The sequence shown here is derived from an EMBL/GenBank/DDBJ whole genome shotgun (WGS) entry which is preliminary data.</text>
</comment>
<dbReference type="PANTHER" id="PTHR28106:SF1">
    <property type="entry name" value="MITOCHONDRIAL ATPASE COMPLEX SUBUNIT ATP10"/>
    <property type="match status" value="1"/>
</dbReference>
<proteinExistence type="predicted"/>
<feature type="region of interest" description="Disordered" evidence="1">
    <location>
        <begin position="54"/>
        <end position="85"/>
    </location>
</feature>
<reference evidence="2 3" key="1">
    <citation type="journal article" date="2020" name="Genome Biol. Evol.">
        <title>A new high-quality draft genome assembly of the Chinese cordyceps Ophiocordyceps sinensis.</title>
        <authorList>
            <person name="Shu R."/>
            <person name="Zhang J."/>
            <person name="Meng Q."/>
            <person name="Zhang H."/>
            <person name="Zhou G."/>
            <person name="Li M."/>
            <person name="Wu P."/>
            <person name="Zhao Y."/>
            <person name="Chen C."/>
            <person name="Qin Q."/>
        </authorList>
    </citation>
    <scope>NUCLEOTIDE SEQUENCE [LARGE SCALE GENOMIC DNA]</scope>
    <source>
        <strain evidence="2 3">IOZ07</strain>
    </source>
</reference>
<dbReference type="InterPro" id="IPR007849">
    <property type="entry name" value="ATP10"/>
</dbReference>
<keyword evidence="3" id="KW-1185">Reference proteome</keyword>
<accession>A0A8H4PXL1</accession>
<dbReference type="GO" id="GO:0005743">
    <property type="term" value="C:mitochondrial inner membrane"/>
    <property type="evidence" value="ECO:0007669"/>
    <property type="project" value="TreeGrafter"/>
</dbReference>
<feature type="region of interest" description="Disordered" evidence="1">
    <location>
        <begin position="341"/>
        <end position="364"/>
    </location>
</feature>
<dbReference type="PANTHER" id="PTHR28106">
    <property type="entry name" value="MITOCHONDRIAL ATPASE COMPLEX SUBUNIT ATP10"/>
    <property type="match status" value="1"/>
</dbReference>
<evidence type="ECO:0008006" key="4">
    <source>
        <dbReference type="Google" id="ProtNLM"/>
    </source>
</evidence>
<dbReference type="OrthoDB" id="17089at2759"/>
<dbReference type="AlphaFoldDB" id="A0A8H4PXL1"/>
<gene>
    <name evidence="2" type="ORF">G6O67_001530</name>
</gene>
<sequence length="364" mass="41375">MPPRGLEPAVARLATGVGADCWWWRRWWQQQQSTAVLGPHARQCCARRGLAQSAARLAPSPKPDRPGAGASMDPRSRVPGTPIEAPRSYGKRFLDGFTPKPLPRPIGMPLPPKAGENTGFDPRTLKERREDFVNHDKHLQRRQELIVQFSRPYFRDWNNLQFHDGKSFIAPPRLFKADFSLFFPNLYGEPILDSDRAPRNTTPLLTGKISVVAIFSSQWAERQVASFVSREANPALHDVVARNDDVAQVVHVNYEDNFGKAWLVRLFRRSLRKRFPEKDWGKYLLVPRRVTDDIRESIGLLNSKVGYIYLVDEHCRIRWAGSGDSYPEEKDSLTRGVARLVDEVKRRSSPPTTAPSRADLTPPP</sequence>
<evidence type="ECO:0000313" key="2">
    <source>
        <dbReference type="EMBL" id="KAF4512382.1"/>
    </source>
</evidence>
<name>A0A8H4PXL1_9HYPO</name>
<organism evidence="2 3">
    <name type="scientific">Ophiocordyceps sinensis</name>
    <dbReference type="NCBI Taxonomy" id="72228"/>
    <lineage>
        <taxon>Eukaryota</taxon>
        <taxon>Fungi</taxon>
        <taxon>Dikarya</taxon>
        <taxon>Ascomycota</taxon>
        <taxon>Pezizomycotina</taxon>
        <taxon>Sordariomycetes</taxon>
        <taxon>Hypocreomycetidae</taxon>
        <taxon>Hypocreales</taxon>
        <taxon>Ophiocordycipitaceae</taxon>
        <taxon>Ophiocordyceps</taxon>
    </lineage>
</organism>
<dbReference type="Pfam" id="PF05176">
    <property type="entry name" value="ATP-synt_10"/>
    <property type="match status" value="1"/>
</dbReference>
<evidence type="ECO:0000313" key="3">
    <source>
        <dbReference type="Proteomes" id="UP000557566"/>
    </source>
</evidence>
<evidence type="ECO:0000256" key="1">
    <source>
        <dbReference type="SAM" id="MobiDB-lite"/>
    </source>
</evidence>
<dbReference type="GO" id="GO:0033615">
    <property type="term" value="P:mitochondrial proton-transporting ATP synthase complex assembly"/>
    <property type="evidence" value="ECO:0007669"/>
    <property type="project" value="TreeGrafter"/>
</dbReference>